<name>A0A4D9CYF8_9STRA</name>
<keyword evidence="1" id="KW-1133">Transmembrane helix</keyword>
<dbReference type="Pfam" id="PF04749">
    <property type="entry name" value="PLAC8"/>
    <property type="match status" value="1"/>
</dbReference>
<keyword evidence="3" id="KW-1185">Reference proteome</keyword>
<dbReference type="NCBIfam" id="TIGR01571">
    <property type="entry name" value="A_thal_Cys_rich"/>
    <property type="match status" value="1"/>
</dbReference>
<sequence length="129" mass="14879">MGSIFHCVLLGQVAQRLQYCLRYKEVVSLTLGLWMFSCFLYATLPRNAIFGGLSNLSYFLLSVFILYQLRGRARTQFSIPGDLRSDFFASLCCSFCTLTQLARHLFDRPHEPGEDEEEDLWIEDGHSIR</sequence>
<feature type="transmembrane region" description="Helical" evidence="1">
    <location>
        <begin position="48"/>
        <end position="67"/>
    </location>
</feature>
<evidence type="ECO:0000313" key="3">
    <source>
        <dbReference type="Proteomes" id="UP000355283"/>
    </source>
</evidence>
<gene>
    <name evidence="2" type="ORF">NSK_005454</name>
</gene>
<comment type="caution">
    <text evidence="2">The sequence shown here is derived from an EMBL/GenBank/DDBJ whole genome shotgun (WGS) entry which is preliminary data.</text>
</comment>
<feature type="transmembrane region" description="Helical" evidence="1">
    <location>
        <begin position="26"/>
        <end position="42"/>
    </location>
</feature>
<proteinExistence type="predicted"/>
<evidence type="ECO:0000313" key="2">
    <source>
        <dbReference type="EMBL" id="TFJ83237.1"/>
    </source>
</evidence>
<keyword evidence="1" id="KW-0472">Membrane</keyword>
<protein>
    <submittedName>
        <fullName evidence="2">Uncharacterized protein</fullName>
    </submittedName>
</protein>
<keyword evidence="1" id="KW-0812">Transmembrane</keyword>
<dbReference type="EMBL" id="SDOX01000050">
    <property type="protein sequence ID" value="TFJ83237.1"/>
    <property type="molecule type" value="Genomic_DNA"/>
</dbReference>
<dbReference type="Proteomes" id="UP000355283">
    <property type="component" value="Unassembled WGS sequence"/>
</dbReference>
<dbReference type="AlphaFoldDB" id="A0A4D9CYF8"/>
<dbReference type="OrthoDB" id="166822at2759"/>
<dbReference type="InterPro" id="IPR006461">
    <property type="entry name" value="PLAC_motif_containing"/>
</dbReference>
<reference evidence="2 3" key="1">
    <citation type="submission" date="2019-01" db="EMBL/GenBank/DDBJ databases">
        <title>Nuclear Genome Assembly of the Microalgal Biofuel strain Nannochloropsis salina CCMP1776.</title>
        <authorList>
            <person name="Hovde B."/>
        </authorList>
    </citation>
    <scope>NUCLEOTIDE SEQUENCE [LARGE SCALE GENOMIC DNA]</scope>
    <source>
        <strain evidence="2 3">CCMP1776</strain>
    </source>
</reference>
<organism evidence="2 3">
    <name type="scientific">Nannochloropsis salina CCMP1776</name>
    <dbReference type="NCBI Taxonomy" id="1027361"/>
    <lineage>
        <taxon>Eukaryota</taxon>
        <taxon>Sar</taxon>
        <taxon>Stramenopiles</taxon>
        <taxon>Ochrophyta</taxon>
        <taxon>Eustigmatophyceae</taxon>
        <taxon>Eustigmatales</taxon>
        <taxon>Monodopsidaceae</taxon>
        <taxon>Microchloropsis</taxon>
        <taxon>Microchloropsis salina</taxon>
    </lineage>
</organism>
<evidence type="ECO:0000256" key="1">
    <source>
        <dbReference type="SAM" id="Phobius"/>
    </source>
</evidence>
<accession>A0A4D9CYF8</accession>